<dbReference type="Proteomes" id="UP000218387">
    <property type="component" value="Chromosome"/>
</dbReference>
<keyword evidence="2" id="KW-1185">Reference proteome</keyword>
<evidence type="ECO:0000313" key="1">
    <source>
        <dbReference type="EMBL" id="QCT71036.1"/>
    </source>
</evidence>
<dbReference type="KEGG" id="emt:CPZ25_006755"/>
<dbReference type="AlphaFoldDB" id="A0A4V1GLU8"/>
<protein>
    <submittedName>
        <fullName evidence="1">Uncharacterized protein</fullName>
    </submittedName>
</protein>
<reference evidence="1 2" key="1">
    <citation type="submission" date="2018-05" db="EMBL/GenBank/DDBJ databases">
        <title>Genome comparison of Eubacterium sp.</title>
        <authorList>
            <person name="Feng Y."/>
            <person name="Sanchez-Andrea I."/>
            <person name="Stams A.J.M."/>
            <person name="De Vos W.M."/>
        </authorList>
    </citation>
    <scope>NUCLEOTIDE SEQUENCE [LARGE SCALE GENOMIC DNA]</scope>
    <source>
        <strain evidence="1 2">YI</strain>
    </source>
</reference>
<evidence type="ECO:0000313" key="2">
    <source>
        <dbReference type="Proteomes" id="UP000218387"/>
    </source>
</evidence>
<dbReference type="RefSeq" id="WP_058693934.1">
    <property type="nucleotide sequence ID" value="NZ_CP029487.1"/>
</dbReference>
<name>A0A4V1GLU8_EUBML</name>
<dbReference type="EMBL" id="CP029487">
    <property type="protein sequence ID" value="QCT71036.1"/>
    <property type="molecule type" value="Genomic_DNA"/>
</dbReference>
<gene>
    <name evidence="1" type="ORF">CPZ25_006755</name>
</gene>
<organism evidence="1 2">
    <name type="scientific">Eubacterium maltosivorans</name>
    <dbReference type="NCBI Taxonomy" id="2041044"/>
    <lineage>
        <taxon>Bacteria</taxon>
        <taxon>Bacillati</taxon>
        <taxon>Bacillota</taxon>
        <taxon>Clostridia</taxon>
        <taxon>Eubacteriales</taxon>
        <taxon>Eubacteriaceae</taxon>
        <taxon>Eubacterium</taxon>
    </lineage>
</organism>
<accession>A0A4V1GLU8</accession>
<sequence length="121" mass="14152">MRSGQYALYHGETFKCQEIMPDTFKLIVEGNKAPPGFRQSSYGNFTKMVRYEDLEKVMQIKTMVVYRNENLTLLDEDEGKLTVMTADKRIGFRLGMAENERGEFILELSKSEPYEILEYME</sequence>
<proteinExistence type="predicted"/>